<sequence length="402" mass="42845">MILSPSAYIGVSIAVGLAFGILLQKARFCFVSAFRDFVAFKDTRVLKGLLAGIAVMTVFWSLQATFGYFRGFWTPAWGLGSLFGGFVFGLGMTLAGGCASGTLYRAGQGYLQFWLVLLFMFVGYVLFAFAFPVAETYYFQTLNPFEGQTLYLALPFSPAVTGALAVAVGTLAYAFVKGRSQLPDDPSGGTGVAADARAQASLGASRSVAAVSTGLRGITDGTVEYVRGLRDDDRPLKARLRDSWDARTAGVAMALVASLWFSVHGHWAITGSEARWAGYLLAQTGFDVASVDYWGSVLFRDGNISLTIDMLMIASLIVGSFIAAYASGDFRIRKPKLNRVPNYAVGGLLMGVGSRLAAGCNIANLFSGVALLSVHSFLAGAGIILGVYVMTHYMYREVGCAI</sequence>
<protein>
    <submittedName>
        <fullName evidence="9">Uncharacterized protein</fullName>
    </submittedName>
</protein>
<keyword evidence="6 8" id="KW-1133">Transmembrane helix</keyword>
<feature type="transmembrane region" description="Helical" evidence="8">
    <location>
        <begin position="82"/>
        <end position="104"/>
    </location>
</feature>
<dbReference type="PANTHER" id="PTHR30574">
    <property type="entry name" value="INNER MEMBRANE PROTEIN YEDE"/>
    <property type="match status" value="1"/>
</dbReference>
<accession>A0A238WHH1</accession>
<evidence type="ECO:0000313" key="10">
    <source>
        <dbReference type="Proteomes" id="UP000198297"/>
    </source>
</evidence>
<proteinExistence type="predicted"/>
<dbReference type="GO" id="GO:0005886">
    <property type="term" value="C:plasma membrane"/>
    <property type="evidence" value="ECO:0007669"/>
    <property type="project" value="UniProtKB-SubCell"/>
</dbReference>
<feature type="transmembrane region" description="Helical" evidence="8">
    <location>
        <begin position="304"/>
        <end position="328"/>
    </location>
</feature>
<evidence type="ECO:0000256" key="6">
    <source>
        <dbReference type="ARBA" id="ARBA00022989"/>
    </source>
</evidence>
<evidence type="ECO:0000256" key="1">
    <source>
        <dbReference type="ARBA" id="ARBA00004429"/>
    </source>
</evidence>
<feature type="transmembrane region" description="Helical" evidence="8">
    <location>
        <begin position="364"/>
        <end position="389"/>
    </location>
</feature>
<keyword evidence="5 8" id="KW-0812">Transmembrane</keyword>
<gene>
    <name evidence="9" type="ORF">SAMN06266787_102314</name>
</gene>
<feature type="transmembrane region" description="Helical" evidence="8">
    <location>
        <begin position="244"/>
        <end position="263"/>
    </location>
</feature>
<keyword evidence="7 8" id="KW-0472">Membrane</keyword>
<dbReference type="InterPro" id="IPR007272">
    <property type="entry name" value="Sulf_transp_TsuA/YedE"/>
</dbReference>
<dbReference type="PANTHER" id="PTHR30574:SF1">
    <property type="entry name" value="SULPHUR TRANSPORT DOMAIN-CONTAINING PROTEIN"/>
    <property type="match status" value="1"/>
</dbReference>
<organism evidence="9 10">
    <name type="scientific">Halorubrum ezzemoulense</name>
    <name type="common">Halorubrum chaoviator</name>
    <dbReference type="NCBI Taxonomy" id="337243"/>
    <lineage>
        <taxon>Archaea</taxon>
        <taxon>Methanobacteriati</taxon>
        <taxon>Methanobacteriota</taxon>
        <taxon>Stenosarchaea group</taxon>
        <taxon>Halobacteria</taxon>
        <taxon>Halobacteriales</taxon>
        <taxon>Haloferacaceae</taxon>
        <taxon>Halorubrum</taxon>
    </lineage>
</organism>
<dbReference type="Pfam" id="PF04143">
    <property type="entry name" value="Sulf_transp"/>
    <property type="match status" value="1"/>
</dbReference>
<feature type="transmembrane region" description="Helical" evidence="8">
    <location>
        <begin position="111"/>
        <end position="131"/>
    </location>
</feature>
<evidence type="ECO:0000256" key="2">
    <source>
        <dbReference type="ARBA" id="ARBA00022448"/>
    </source>
</evidence>
<dbReference type="AlphaFoldDB" id="A0A238WHH1"/>
<evidence type="ECO:0000256" key="5">
    <source>
        <dbReference type="ARBA" id="ARBA00022692"/>
    </source>
</evidence>
<feature type="transmembrane region" description="Helical" evidence="8">
    <location>
        <begin position="45"/>
        <end position="62"/>
    </location>
</feature>
<dbReference type="RefSeq" id="WP_089308255.1">
    <property type="nucleotide sequence ID" value="NZ_FZNK01000002.1"/>
</dbReference>
<feature type="transmembrane region" description="Helical" evidence="8">
    <location>
        <begin position="6"/>
        <end position="24"/>
    </location>
</feature>
<evidence type="ECO:0000313" key="9">
    <source>
        <dbReference type="EMBL" id="SNR46015.1"/>
    </source>
</evidence>
<keyword evidence="3" id="KW-1003">Cell membrane</keyword>
<keyword evidence="2" id="KW-0813">Transport</keyword>
<reference evidence="10" key="1">
    <citation type="submission" date="2017-06" db="EMBL/GenBank/DDBJ databases">
        <authorList>
            <person name="Varghese N."/>
            <person name="Submissions S."/>
        </authorList>
    </citation>
    <scope>NUCLEOTIDE SEQUENCE [LARGE SCALE GENOMIC DNA]</scope>
    <source>
        <strain evidence="10">DSM 19316</strain>
    </source>
</reference>
<name>A0A238WHH1_HALEZ</name>
<comment type="subcellular location">
    <subcellularLocation>
        <location evidence="1">Cell inner membrane</location>
        <topology evidence="1">Multi-pass membrane protein</topology>
    </subcellularLocation>
</comment>
<evidence type="ECO:0000256" key="3">
    <source>
        <dbReference type="ARBA" id="ARBA00022475"/>
    </source>
</evidence>
<feature type="transmembrane region" description="Helical" evidence="8">
    <location>
        <begin position="151"/>
        <end position="176"/>
    </location>
</feature>
<keyword evidence="4" id="KW-0997">Cell inner membrane</keyword>
<evidence type="ECO:0000256" key="4">
    <source>
        <dbReference type="ARBA" id="ARBA00022519"/>
    </source>
</evidence>
<dbReference type="EMBL" id="FZNK01000002">
    <property type="protein sequence ID" value="SNR46015.1"/>
    <property type="molecule type" value="Genomic_DNA"/>
</dbReference>
<evidence type="ECO:0000256" key="7">
    <source>
        <dbReference type="ARBA" id="ARBA00023136"/>
    </source>
</evidence>
<evidence type="ECO:0000256" key="8">
    <source>
        <dbReference type="SAM" id="Phobius"/>
    </source>
</evidence>
<dbReference type="Proteomes" id="UP000198297">
    <property type="component" value="Unassembled WGS sequence"/>
</dbReference>
<feature type="transmembrane region" description="Helical" evidence="8">
    <location>
        <begin position="340"/>
        <end position="358"/>
    </location>
</feature>